<sequence length="68" mass="7749">PTPAFNLREGPHQVLDYPFRRTHGGLLWKLFGRAFYCTEGPNVKVADKIDEFLNSHSPTGHKACRCLH</sequence>
<keyword evidence="2" id="KW-1185">Reference proteome</keyword>
<organism evidence="1 2">
    <name type="scientific">Ignelater luminosus</name>
    <name type="common">Cucubano</name>
    <name type="synonym">Pyrophorus luminosus</name>
    <dbReference type="NCBI Taxonomy" id="2038154"/>
    <lineage>
        <taxon>Eukaryota</taxon>
        <taxon>Metazoa</taxon>
        <taxon>Ecdysozoa</taxon>
        <taxon>Arthropoda</taxon>
        <taxon>Hexapoda</taxon>
        <taxon>Insecta</taxon>
        <taxon>Pterygota</taxon>
        <taxon>Neoptera</taxon>
        <taxon>Endopterygota</taxon>
        <taxon>Coleoptera</taxon>
        <taxon>Polyphaga</taxon>
        <taxon>Elateriformia</taxon>
        <taxon>Elateroidea</taxon>
        <taxon>Elateridae</taxon>
        <taxon>Agrypninae</taxon>
        <taxon>Pyrophorini</taxon>
        <taxon>Ignelater</taxon>
    </lineage>
</organism>
<name>A0A8K0CR21_IGNLU</name>
<protein>
    <submittedName>
        <fullName evidence="1">Uncharacterized protein</fullName>
    </submittedName>
</protein>
<comment type="caution">
    <text evidence="1">The sequence shown here is derived from an EMBL/GenBank/DDBJ whole genome shotgun (WGS) entry which is preliminary data.</text>
</comment>
<dbReference type="Proteomes" id="UP000801492">
    <property type="component" value="Unassembled WGS sequence"/>
</dbReference>
<accession>A0A8K0CR21</accession>
<dbReference type="EMBL" id="VTPC01074074">
    <property type="protein sequence ID" value="KAF2888757.1"/>
    <property type="molecule type" value="Genomic_DNA"/>
</dbReference>
<reference evidence="1" key="1">
    <citation type="submission" date="2019-08" db="EMBL/GenBank/DDBJ databases">
        <title>The genome of the North American firefly Photinus pyralis.</title>
        <authorList>
            <consortium name="Photinus pyralis genome working group"/>
            <person name="Fallon T.R."/>
            <person name="Sander Lower S.E."/>
            <person name="Weng J.-K."/>
        </authorList>
    </citation>
    <scope>NUCLEOTIDE SEQUENCE</scope>
    <source>
        <strain evidence="1">TRF0915ILg1</strain>
        <tissue evidence="1">Whole body</tissue>
    </source>
</reference>
<proteinExistence type="predicted"/>
<evidence type="ECO:0000313" key="2">
    <source>
        <dbReference type="Proteomes" id="UP000801492"/>
    </source>
</evidence>
<evidence type="ECO:0000313" key="1">
    <source>
        <dbReference type="EMBL" id="KAF2888757.1"/>
    </source>
</evidence>
<dbReference type="AlphaFoldDB" id="A0A8K0CR21"/>
<feature type="non-terminal residue" evidence="1">
    <location>
        <position position="1"/>
    </location>
</feature>
<gene>
    <name evidence="1" type="ORF">ILUMI_17416</name>
</gene>